<evidence type="ECO:0000313" key="2">
    <source>
        <dbReference type="Proteomes" id="UP001500459"/>
    </source>
</evidence>
<gene>
    <name evidence="1" type="ORF">GCM10022393_37400</name>
</gene>
<organism evidence="1 2">
    <name type="scientific">Aquimarina addita</name>
    <dbReference type="NCBI Taxonomy" id="870485"/>
    <lineage>
        <taxon>Bacteria</taxon>
        <taxon>Pseudomonadati</taxon>
        <taxon>Bacteroidota</taxon>
        <taxon>Flavobacteriia</taxon>
        <taxon>Flavobacteriales</taxon>
        <taxon>Flavobacteriaceae</taxon>
        <taxon>Aquimarina</taxon>
    </lineage>
</organism>
<reference evidence="2" key="1">
    <citation type="journal article" date="2019" name="Int. J. Syst. Evol. Microbiol.">
        <title>The Global Catalogue of Microorganisms (GCM) 10K type strain sequencing project: providing services to taxonomists for standard genome sequencing and annotation.</title>
        <authorList>
            <consortium name="The Broad Institute Genomics Platform"/>
            <consortium name="The Broad Institute Genome Sequencing Center for Infectious Disease"/>
            <person name="Wu L."/>
            <person name="Ma J."/>
        </authorList>
    </citation>
    <scope>NUCLEOTIDE SEQUENCE [LARGE SCALE GENOMIC DNA]</scope>
    <source>
        <strain evidence="2">JCM 17106</strain>
    </source>
</reference>
<sequence>MIKYYRELNDEEKRIAIERLAVRIKTSKEIMLSVLLKMNPLLAIKGGKVVIYRNTFTRLNNKIREYVT</sequence>
<keyword evidence="2" id="KW-1185">Reference proteome</keyword>
<name>A0ABP6UUS9_9FLAO</name>
<proteinExistence type="predicted"/>
<dbReference type="Proteomes" id="UP001500459">
    <property type="component" value="Unassembled WGS sequence"/>
</dbReference>
<protein>
    <submittedName>
        <fullName evidence="1">Uncharacterized protein</fullName>
    </submittedName>
</protein>
<accession>A0ABP6UUS9</accession>
<dbReference type="EMBL" id="BAABCW010000022">
    <property type="protein sequence ID" value="GAA3519726.1"/>
    <property type="molecule type" value="Genomic_DNA"/>
</dbReference>
<dbReference type="RefSeq" id="WP_344930057.1">
    <property type="nucleotide sequence ID" value="NZ_BAABCW010000022.1"/>
</dbReference>
<comment type="caution">
    <text evidence="1">The sequence shown here is derived from an EMBL/GenBank/DDBJ whole genome shotgun (WGS) entry which is preliminary data.</text>
</comment>
<evidence type="ECO:0000313" key="1">
    <source>
        <dbReference type="EMBL" id="GAA3519726.1"/>
    </source>
</evidence>